<dbReference type="PANTHER" id="PTHR22911">
    <property type="entry name" value="ACYL-MALONYL CONDENSING ENZYME-RELATED"/>
    <property type="match status" value="1"/>
</dbReference>
<feature type="transmembrane region" description="Helical" evidence="8">
    <location>
        <begin position="41"/>
        <end position="59"/>
    </location>
</feature>
<evidence type="ECO:0000256" key="6">
    <source>
        <dbReference type="ARBA" id="ARBA00022989"/>
    </source>
</evidence>
<feature type="domain" description="EamA" evidence="9">
    <location>
        <begin position="10"/>
        <end position="150"/>
    </location>
</feature>
<keyword evidence="3" id="KW-0813">Transport</keyword>
<proteinExistence type="inferred from homology"/>
<dbReference type="GO" id="GO:0005886">
    <property type="term" value="C:plasma membrane"/>
    <property type="evidence" value="ECO:0007669"/>
    <property type="project" value="UniProtKB-SubCell"/>
</dbReference>
<feature type="transmembrane region" description="Helical" evidence="8">
    <location>
        <begin position="9"/>
        <end position="29"/>
    </location>
</feature>
<dbReference type="PANTHER" id="PTHR22911:SF137">
    <property type="entry name" value="SOLUTE CARRIER FAMILY 35 MEMBER G2-RELATED"/>
    <property type="match status" value="1"/>
</dbReference>
<sequence>MNNTEKTPLIGVICGIIAYILWGVLPIYWKLAANVPSIEILAYRIIWSFVFMVFLVVCLRKSRSVFGEAVAVLRKPKTFLAITAAAVLITVNWFIFIFSVNSGHVTEASLGYYINPLVNILLATVFLKERLNRSETIAVVAAFIGVVILTIHVGQMPWAALGMAVTFSLYGLIKKFVPVSTWSGLTLETLIITPFALIFVIFFSKDGFLAFPIETNFILVGAGVVTAIPLLLFATAAKTINYTLLGFLQYIGPTIMLALGVLLYNEKFDMTQLVAFIFIWFALIIFTSSHIILARKSRQTR</sequence>
<evidence type="ECO:0000256" key="1">
    <source>
        <dbReference type="ARBA" id="ARBA00004651"/>
    </source>
</evidence>
<keyword evidence="4" id="KW-1003">Cell membrane</keyword>
<feature type="transmembrane region" description="Helical" evidence="8">
    <location>
        <begin position="216"/>
        <end position="237"/>
    </location>
</feature>
<dbReference type="RefSeq" id="WP_003758092.1">
    <property type="nucleotide sequence ID" value="NZ_CABKNG010000002.1"/>
</dbReference>
<keyword evidence="6 8" id="KW-1133">Transmembrane helix</keyword>
<protein>
    <submittedName>
        <fullName evidence="10">Putative chloramphenical resistance permease RarD</fullName>
    </submittedName>
</protein>
<comment type="similarity">
    <text evidence="2">Belongs to the EamA transporter family.</text>
</comment>
<evidence type="ECO:0000256" key="4">
    <source>
        <dbReference type="ARBA" id="ARBA00022475"/>
    </source>
</evidence>
<dbReference type="InterPro" id="IPR037185">
    <property type="entry name" value="EmrE-like"/>
</dbReference>
<evidence type="ECO:0000256" key="7">
    <source>
        <dbReference type="ARBA" id="ARBA00023136"/>
    </source>
</evidence>
<dbReference type="EMBL" id="UGPG01000001">
    <property type="protein sequence ID" value="STY45435.1"/>
    <property type="molecule type" value="Genomic_DNA"/>
</dbReference>
<dbReference type="NCBIfam" id="TIGR00688">
    <property type="entry name" value="rarD"/>
    <property type="match status" value="1"/>
</dbReference>
<dbReference type="AlphaFoldDB" id="A0A378MNX6"/>
<evidence type="ECO:0000259" key="9">
    <source>
        <dbReference type="Pfam" id="PF00892"/>
    </source>
</evidence>
<organism evidence="10 11">
    <name type="scientific">Listeria grayi</name>
    <name type="common">Listeria murrayi</name>
    <dbReference type="NCBI Taxonomy" id="1641"/>
    <lineage>
        <taxon>Bacteria</taxon>
        <taxon>Bacillati</taxon>
        <taxon>Bacillota</taxon>
        <taxon>Bacilli</taxon>
        <taxon>Bacillales</taxon>
        <taxon>Listeriaceae</taxon>
        <taxon>Listeria</taxon>
    </lineage>
</organism>
<dbReference type="Proteomes" id="UP000254879">
    <property type="component" value="Unassembled WGS sequence"/>
</dbReference>
<gene>
    <name evidence="10" type="primary">rarD</name>
    <name evidence="10" type="ORF">NCTC10815_02813</name>
</gene>
<reference evidence="10 11" key="1">
    <citation type="submission" date="2018-06" db="EMBL/GenBank/DDBJ databases">
        <authorList>
            <consortium name="Pathogen Informatics"/>
            <person name="Doyle S."/>
        </authorList>
    </citation>
    <scope>NUCLEOTIDE SEQUENCE [LARGE SCALE GENOMIC DNA]</scope>
    <source>
        <strain evidence="11">NCTC 10815</strain>
    </source>
</reference>
<name>A0A378MNX6_LISGR</name>
<feature type="transmembrane region" description="Helical" evidence="8">
    <location>
        <begin position="270"/>
        <end position="293"/>
    </location>
</feature>
<dbReference type="InterPro" id="IPR000620">
    <property type="entry name" value="EamA_dom"/>
</dbReference>
<evidence type="ECO:0000256" key="2">
    <source>
        <dbReference type="ARBA" id="ARBA00007362"/>
    </source>
</evidence>
<feature type="transmembrane region" description="Helical" evidence="8">
    <location>
        <begin position="185"/>
        <end position="204"/>
    </location>
</feature>
<feature type="transmembrane region" description="Helical" evidence="8">
    <location>
        <begin position="244"/>
        <end position="264"/>
    </location>
</feature>
<comment type="subcellular location">
    <subcellularLocation>
        <location evidence="1">Cell membrane</location>
        <topology evidence="1">Multi-pass membrane protein</topology>
    </subcellularLocation>
</comment>
<feature type="transmembrane region" description="Helical" evidence="8">
    <location>
        <begin position="110"/>
        <end position="127"/>
    </location>
</feature>
<evidence type="ECO:0000313" key="10">
    <source>
        <dbReference type="EMBL" id="STY45435.1"/>
    </source>
</evidence>
<evidence type="ECO:0000313" key="11">
    <source>
        <dbReference type="Proteomes" id="UP000254879"/>
    </source>
</evidence>
<evidence type="ECO:0000256" key="8">
    <source>
        <dbReference type="SAM" id="Phobius"/>
    </source>
</evidence>
<evidence type="ECO:0000256" key="5">
    <source>
        <dbReference type="ARBA" id="ARBA00022692"/>
    </source>
</evidence>
<keyword evidence="5 8" id="KW-0812">Transmembrane</keyword>
<feature type="transmembrane region" description="Helical" evidence="8">
    <location>
        <begin position="134"/>
        <end position="151"/>
    </location>
</feature>
<dbReference type="InterPro" id="IPR004626">
    <property type="entry name" value="RarD"/>
</dbReference>
<keyword evidence="7 8" id="KW-0472">Membrane</keyword>
<accession>A0A378MNX6</accession>
<evidence type="ECO:0000256" key="3">
    <source>
        <dbReference type="ARBA" id="ARBA00022448"/>
    </source>
</evidence>
<feature type="transmembrane region" description="Helical" evidence="8">
    <location>
        <begin position="79"/>
        <end position="98"/>
    </location>
</feature>
<dbReference type="Pfam" id="PF00892">
    <property type="entry name" value="EamA"/>
    <property type="match status" value="1"/>
</dbReference>
<dbReference type="SUPFAM" id="SSF103481">
    <property type="entry name" value="Multidrug resistance efflux transporter EmrE"/>
    <property type="match status" value="2"/>
</dbReference>